<dbReference type="PANTHER" id="PTHR24164">
    <property type="entry name" value="RELA-ASSOCIATED INHIBITOR"/>
    <property type="match status" value="1"/>
</dbReference>
<reference evidence="2" key="1">
    <citation type="submission" date="2021-09" db="EMBL/GenBank/DDBJ databases">
        <authorList>
            <consortium name="AG Swart"/>
            <person name="Singh M."/>
            <person name="Singh A."/>
            <person name="Seah K."/>
            <person name="Emmerich C."/>
        </authorList>
    </citation>
    <scope>NUCLEOTIDE SEQUENCE</scope>
    <source>
        <strain evidence="2">ATCC30299</strain>
    </source>
</reference>
<dbReference type="InterPro" id="IPR002110">
    <property type="entry name" value="Ankyrin_rpt"/>
</dbReference>
<protein>
    <recommendedName>
        <fullName evidence="4">Ankyrin repeat protein</fullName>
    </recommendedName>
</protein>
<evidence type="ECO:0000313" key="2">
    <source>
        <dbReference type="EMBL" id="CAG9314238.1"/>
    </source>
</evidence>
<dbReference type="InterPro" id="IPR036770">
    <property type="entry name" value="Ankyrin_rpt-contain_sf"/>
</dbReference>
<dbReference type="GO" id="GO:0045597">
    <property type="term" value="P:positive regulation of cell differentiation"/>
    <property type="evidence" value="ECO:0007669"/>
    <property type="project" value="TreeGrafter"/>
</dbReference>
<keyword evidence="3" id="KW-1185">Reference proteome</keyword>
<dbReference type="PANTHER" id="PTHR24164:SF4">
    <property type="entry name" value="RELA-ASSOCIATED INHIBITOR"/>
    <property type="match status" value="1"/>
</dbReference>
<accession>A0AAU9IJJ0</accession>
<keyword evidence="1" id="KW-0040">ANK repeat</keyword>
<evidence type="ECO:0008006" key="4">
    <source>
        <dbReference type="Google" id="ProtNLM"/>
    </source>
</evidence>
<feature type="repeat" description="ANK" evidence="1">
    <location>
        <begin position="58"/>
        <end position="90"/>
    </location>
</feature>
<comment type="caution">
    <text evidence="2">The sequence shown here is derived from an EMBL/GenBank/DDBJ whole genome shotgun (WGS) entry which is preliminary data.</text>
</comment>
<dbReference type="PROSITE" id="PS50297">
    <property type="entry name" value="ANK_REP_REGION"/>
    <property type="match status" value="4"/>
</dbReference>
<feature type="repeat" description="ANK" evidence="1">
    <location>
        <begin position="157"/>
        <end position="186"/>
    </location>
</feature>
<dbReference type="SMART" id="SM00248">
    <property type="entry name" value="ANK"/>
    <property type="match status" value="4"/>
</dbReference>
<organism evidence="2 3">
    <name type="scientific">Blepharisma stoltei</name>
    <dbReference type="NCBI Taxonomy" id="1481888"/>
    <lineage>
        <taxon>Eukaryota</taxon>
        <taxon>Sar</taxon>
        <taxon>Alveolata</taxon>
        <taxon>Ciliophora</taxon>
        <taxon>Postciliodesmatophora</taxon>
        <taxon>Heterotrichea</taxon>
        <taxon>Heterotrichida</taxon>
        <taxon>Blepharismidae</taxon>
        <taxon>Blepharisma</taxon>
    </lineage>
</organism>
<dbReference type="Gene3D" id="1.25.40.20">
    <property type="entry name" value="Ankyrin repeat-containing domain"/>
    <property type="match status" value="1"/>
</dbReference>
<feature type="repeat" description="ANK" evidence="1">
    <location>
        <begin position="91"/>
        <end position="115"/>
    </location>
</feature>
<dbReference type="InterPro" id="IPR028320">
    <property type="entry name" value="iASPP"/>
</dbReference>
<dbReference type="AlphaFoldDB" id="A0AAU9IJJ0"/>
<dbReference type="PROSITE" id="PS50088">
    <property type="entry name" value="ANK_REPEAT"/>
    <property type="match status" value="4"/>
</dbReference>
<dbReference type="SUPFAM" id="SSF48403">
    <property type="entry name" value="Ankyrin repeat"/>
    <property type="match status" value="1"/>
</dbReference>
<gene>
    <name evidence="2" type="ORF">BSTOLATCC_MIC10034</name>
</gene>
<evidence type="ECO:0000313" key="3">
    <source>
        <dbReference type="Proteomes" id="UP001162131"/>
    </source>
</evidence>
<sequence length="186" mass="20784">MDEVIKDRLHAEQILKRHGVQVGAKAAGELMMHSARLGLRNILEFFGRTVQVDYKNKFHDTLLHYAARGGNIDIVRQLIELGVSPLARNLFNETPLFYAAEEGHVDVVEVLSEYGGIDYQDKFGDTALHFAAREGNEAICVILLRKARNVVNIANDNNQTALSYALEQGYLDVAKTIERYGGRVNA</sequence>
<dbReference type="Pfam" id="PF00023">
    <property type="entry name" value="Ank"/>
    <property type="match status" value="1"/>
</dbReference>
<feature type="repeat" description="ANK" evidence="1">
    <location>
        <begin position="123"/>
        <end position="155"/>
    </location>
</feature>
<name>A0AAU9IJJ0_9CILI</name>
<dbReference type="GO" id="GO:0006357">
    <property type="term" value="P:regulation of transcription by RNA polymerase II"/>
    <property type="evidence" value="ECO:0007669"/>
    <property type="project" value="TreeGrafter"/>
</dbReference>
<dbReference type="Pfam" id="PF12796">
    <property type="entry name" value="Ank_2"/>
    <property type="match status" value="1"/>
</dbReference>
<evidence type="ECO:0000256" key="1">
    <source>
        <dbReference type="PROSITE-ProRule" id="PRU00023"/>
    </source>
</evidence>
<dbReference type="Proteomes" id="UP001162131">
    <property type="component" value="Unassembled WGS sequence"/>
</dbReference>
<proteinExistence type="predicted"/>
<dbReference type="EMBL" id="CAJZBQ010000011">
    <property type="protein sequence ID" value="CAG9314238.1"/>
    <property type="molecule type" value="Genomic_DNA"/>
</dbReference>